<dbReference type="EMBL" id="GL833122">
    <property type="protein sequence ID" value="EGB11521.1"/>
    <property type="molecule type" value="Genomic_DNA"/>
</dbReference>
<dbReference type="InterPro" id="IPR003810">
    <property type="entry name" value="Mntp/YtaF"/>
</dbReference>
<keyword evidence="4 6" id="KW-0472">Membrane</keyword>
<evidence type="ECO:0000313" key="8">
    <source>
        <dbReference type="Proteomes" id="UP000002729"/>
    </source>
</evidence>
<evidence type="ECO:0000256" key="3">
    <source>
        <dbReference type="ARBA" id="ARBA00022989"/>
    </source>
</evidence>
<name>F0Y017_AURAN</name>
<dbReference type="PANTHER" id="PTHR35529">
    <property type="entry name" value="MANGANESE EFFLUX PUMP MNTP-RELATED"/>
    <property type="match status" value="1"/>
</dbReference>
<feature type="transmembrane region" description="Helical" evidence="6">
    <location>
        <begin position="38"/>
        <end position="55"/>
    </location>
</feature>
<keyword evidence="1" id="KW-1003">Cell membrane</keyword>
<feature type="transmembrane region" description="Helical" evidence="6">
    <location>
        <begin position="346"/>
        <end position="365"/>
    </location>
</feature>
<feature type="transmembrane region" description="Helical" evidence="6">
    <location>
        <begin position="61"/>
        <end position="84"/>
    </location>
</feature>
<evidence type="ECO:0000313" key="7">
    <source>
        <dbReference type="EMBL" id="EGB11521.1"/>
    </source>
</evidence>
<evidence type="ECO:0000256" key="4">
    <source>
        <dbReference type="ARBA" id="ARBA00023136"/>
    </source>
</evidence>
<feature type="region of interest" description="Disordered" evidence="5">
    <location>
        <begin position="137"/>
        <end position="158"/>
    </location>
</feature>
<feature type="region of interest" description="Disordered" evidence="5">
    <location>
        <begin position="98"/>
        <end position="122"/>
    </location>
</feature>
<feature type="transmembrane region" description="Helical" evidence="6">
    <location>
        <begin position="371"/>
        <end position="390"/>
    </location>
</feature>
<keyword evidence="3 6" id="KW-1133">Transmembrane helix</keyword>
<dbReference type="PANTHER" id="PTHR35529:SF2">
    <property type="entry name" value="SPORULATION PROTEIN YTAF-RELATED"/>
    <property type="match status" value="1"/>
</dbReference>
<accession>F0Y017</accession>
<keyword evidence="8" id="KW-1185">Reference proteome</keyword>
<dbReference type="KEGG" id="aaf:AURANDRAFT_61893"/>
<keyword evidence="2 6" id="KW-0812">Transmembrane</keyword>
<sequence>MATVAASVSIAASSSLDNLSVGVGYSLKSVRIGWSRNLLVAVINSTGMLVTMWGGSELRPYLPPVLGSFLAGCVFIALGLWELLRLCNVYRMRRAAPGGRGGAVELKRAAQETKEDDDEARGRALSEDLAALAVVDVPDAAPPPPPRPPPPPPRADSWLAGSCLLPGDCVVPDRASRPGGGGPFGETEDHWDLVARARGGDDAAAPAARPAAADSPPGTPFHGWFTRKSLGSEVNLNALCDGAPPPPPPRRELARPGHRPTIPRPRADDDDDVDVEDPEPCAAAAAFGRRPPLMRRISYVGLGKTPPLVRNFLLISSACRRCRRTRPPAADAEEQGDVHHMGASEAFVLGLALTLSNIAAGIAAGMARLPIPLTVAATLACSFVFMLAGQRAGGAVRDNARRHCSFGHDEISAASALIFIVVGGTVRSLMYRRGSMWRFVVALLVVARVAGLAPCSLPFVVDGEPVVVHCGGPHAVQEAVHAFARQVGAASVVACPSDDARCAAMLAATGHAARGACAPGAAACARAVAEHRALAARWPPLALAADPCGAAPPGGAAGSGVLVASISDRPDVAAIGWASWRAYAVQRGYGFFPADAAGLAGAVVEEPYGELTASLAYYLASRSGHWLKLWLLRRLLDVADCYEFVVVVDDDVVATDAAYDLAAALADVPPGYVAAGADPLLDGFNTGVLAARRAGSADVALILEAAWLEPFRGGGDACWLGACAHWDQAALASVHGRLAGAGGAVVVLPYRALQSFWNARARVRLIRDVPTKL</sequence>
<feature type="compositionally biased region" description="Acidic residues" evidence="5">
    <location>
        <begin position="268"/>
        <end position="277"/>
    </location>
</feature>
<organism evidence="8">
    <name type="scientific">Aureococcus anophagefferens</name>
    <name type="common">Harmful bloom alga</name>
    <dbReference type="NCBI Taxonomy" id="44056"/>
    <lineage>
        <taxon>Eukaryota</taxon>
        <taxon>Sar</taxon>
        <taxon>Stramenopiles</taxon>
        <taxon>Ochrophyta</taxon>
        <taxon>Pelagophyceae</taxon>
        <taxon>Pelagomonadales</taxon>
        <taxon>Pelagomonadaceae</taxon>
        <taxon>Aureococcus</taxon>
    </lineage>
</organism>
<dbReference type="Proteomes" id="UP000002729">
    <property type="component" value="Unassembled WGS sequence"/>
</dbReference>
<dbReference type="AlphaFoldDB" id="F0Y017"/>
<reference evidence="7 8" key="1">
    <citation type="journal article" date="2011" name="Proc. Natl. Acad. Sci. U.S.A.">
        <title>Niche of harmful alga Aureococcus anophagefferens revealed through ecogenomics.</title>
        <authorList>
            <person name="Gobler C.J."/>
            <person name="Berry D.L."/>
            <person name="Dyhrman S.T."/>
            <person name="Wilhelm S.W."/>
            <person name="Salamov A."/>
            <person name="Lobanov A.V."/>
            <person name="Zhang Y."/>
            <person name="Collier J.L."/>
            <person name="Wurch L.L."/>
            <person name="Kustka A.B."/>
            <person name="Dill B.D."/>
            <person name="Shah M."/>
            <person name="VerBerkmoes N.C."/>
            <person name="Kuo A."/>
            <person name="Terry A."/>
            <person name="Pangilinan J."/>
            <person name="Lindquist E.A."/>
            <person name="Lucas S."/>
            <person name="Paulsen I.T."/>
            <person name="Hattenrath-Lehmann T.K."/>
            <person name="Talmage S.C."/>
            <person name="Walker E.A."/>
            <person name="Koch F."/>
            <person name="Burson A.M."/>
            <person name="Marcoval M.A."/>
            <person name="Tang Y.Z."/>
            <person name="Lecleir G.R."/>
            <person name="Coyne K.J."/>
            <person name="Berg G.M."/>
            <person name="Bertrand E.M."/>
            <person name="Saito M.A."/>
            <person name="Gladyshev V.N."/>
            <person name="Grigoriev I.V."/>
        </authorList>
    </citation>
    <scope>NUCLEOTIDE SEQUENCE [LARGE SCALE GENOMIC DNA]</scope>
    <source>
        <strain evidence="8">CCMP 1984</strain>
    </source>
</reference>
<dbReference type="RefSeq" id="XP_009033879.1">
    <property type="nucleotide sequence ID" value="XM_009035631.1"/>
</dbReference>
<proteinExistence type="predicted"/>
<evidence type="ECO:0000256" key="5">
    <source>
        <dbReference type="SAM" id="MobiDB-lite"/>
    </source>
</evidence>
<feature type="region of interest" description="Disordered" evidence="5">
    <location>
        <begin position="236"/>
        <end position="277"/>
    </location>
</feature>
<dbReference type="InParanoid" id="F0Y017"/>
<feature type="transmembrane region" description="Helical" evidence="6">
    <location>
        <begin position="436"/>
        <end position="461"/>
    </location>
</feature>
<evidence type="ECO:0000256" key="6">
    <source>
        <dbReference type="SAM" id="Phobius"/>
    </source>
</evidence>
<feature type="region of interest" description="Disordered" evidence="5">
    <location>
        <begin position="200"/>
        <end position="224"/>
    </location>
</feature>
<feature type="compositionally biased region" description="Pro residues" evidence="5">
    <location>
        <begin position="140"/>
        <end position="154"/>
    </location>
</feature>
<feature type="compositionally biased region" description="Low complexity" evidence="5">
    <location>
        <begin position="202"/>
        <end position="216"/>
    </location>
</feature>
<evidence type="ECO:0000256" key="2">
    <source>
        <dbReference type="ARBA" id="ARBA00022692"/>
    </source>
</evidence>
<gene>
    <name evidence="7" type="ORF">AURANDRAFT_61893</name>
</gene>
<evidence type="ECO:0000256" key="1">
    <source>
        <dbReference type="ARBA" id="ARBA00022475"/>
    </source>
</evidence>
<dbReference type="GeneID" id="20223650"/>
<protein>
    <submittedName>
        <fullName evidence="7">Uncharacterized protein</fullName>
    </submittedName>
</protein>